<feature type="region of interest" description="Disordered" evidence="3">
    <location>
        <begin position="1"/>
        <end position="58"/>
    </location>
</feature>
<keyword evidence="1" id="KW-0677">Repeat</keyword>
<gene>
    <name evidence="5" type="ORF">DIURU_000442</name>
</gene>
<dbReference type="VEuPathDB" id="FungiDB:DIURU_000442"/>
<dbReference type="OMA" id="MQVVPYS"/>
<dbReference type="AlphaFoldDB" id="A0A642V4P4"/>
<dbReference type="SMART" id="SM00322">
    <property type="entry name" value="KH"/>
    <property type="match status" value="3"/>
</dbReference>
<accession>A0A642V4P4</accession>
<dbReference type="GeneID" id="54779095"/>
<evidence type="ECO:0000313" key="6">
    <source>
        <dbReference type="Proteomes" id="UP000449547"/>
    </source>
</evidence>
<dbReference type="InterPro" id="IPR004087">
    <property type="entry name" value="KH_dom"/>
</dbReference>
<protein>
    <recommendedName>
        <fullName evidence="4">K Homology domain-containing protein</fullName>
    </recommendedName>
</protein>
<dbReference type="Proteomes" id="UP000449547">
    <property type="component" value="Unassembled WGS sequence"/>
</dbReference>
<evidence type="ECO:0000256" key="2">
    <source>
        <dbReference type="PROSITE-ProRule" id="PRU00117"/>
    </source>
</evidence>
<dbReference type="InterPro" id="IPR036612">
    <property type="entry name" value="KH_dom_type_1_sf"/>
</dbReference>
<feature type="compositionally biased region" description="Polar residues" evidence="3">
    <location>
        <begin position="19"/>
        <end position="28"/>
    </location>
</feature>
<organism evidence="5 6">
    <name type="scientific">Diutina rugosa</name>
    <name type="common">Yeast</name>
    <name type="synonym">Candida rugosa</name>
    <dbReference type="NCBI Taxonomy" id="5481"/>
    <lineage>
        <taxon>Eukaryota</taxon>
        <taxon>Fungi</taxon>
        <taxon>Dikarya</taxon>
        <taxon>Ascomycota</taxon>
        <taxon>Saccharomycotina</taxon>
        <taxon>Pichiomycetes</taxon>
        <taxon>Debaryomycetaceae</taxon>
        <taxon>Diutina</taxon>
    </lineage>
</organism>
<comment type="caution">
    <text evidence="5">The sequence shown here is derived from an EMBL/GenBank/DDBJ whole genome shotgun (WGS) entry which is preliminary data.</text>
</comment>
<evidence type="ECO:0000256" key="1">
    <source>
        <dbReference type="ARBA" id="ARBA00022737"/>
    </source>
</evidence>
<feature type="domain" description="K Homology" evidence="4">
    <location>
        <begin position="80"/>
        <end position="150"/>
    </location>
</feature>
<name>A0A642V4P4_DIURU</name>
<dbReference type="PANTHER" id="PTHR10288">
    <property type="entry name" value="KH DOMAIN CONTAINING RNA BINDING PROTEIN"/>
    <property type="match status" value="1"/>
</dbReference>
<dbReference type="Pfam" id="PF00013">
    <property type="entry name" value="KH_1"/>
    <property type="match status" value="3"/>
</dbReference>
<evidence type="ECO:0000313" key="5">
    <source>
        <dbReference type="EMBL" id="KAA8907755.1"/>
    </source>
</evidence>
<dbReference type="Gene3D" id="3.30.1370.10">
    <property type="entry name" value="K Homology domain, type 1"/>
    <property type="match status" value="3"/>
</dbReference>
<feature type="compositionally biased region" description="Basic and acidic residues" evidence="3">
    <location>
        <begin position="1"/>
        <end position="12"/>
    </location>
</feature>
<dbReference type="RefSeq" id="XP_034014761.1">
    <property type="nucleotide sequence ID" value="XM_034157291.1"/>
</dbReference>
<dbReference type="EMBL" id="SWFT01000019">
    <property type="protein sequence ID" value="KAA8907755.1"/>
    <property type="molecule type" value="Genomic_DNA"/>
</dbReference>
<dbReference type="CDD" id="cd22438">
    <property type="entry name" value="KH-I_PCBP_rpt1"/>
    <property type="match status" value="1"/>
</dbReference>
<sequence>MSDATTLKRKEREEEEVVAQTSYGSSTKRIALDSEQLNQQSEREDLERTAPAIGDNDHEMEYDNYADESRPVAHKDSDPTYVSFRMYCQVKEASTIVGKRGDTINHIREKANVRINVSENLKNVPERIVTVRGPAENVARAFGLITRVLLDEPEDEPYSVMSKQYQLKLLIPHPLVGYVIGKSGSKFREIEEKSAAKLKAAEQPLPFSTDRILSITGVGDAIHIAVYYVAQEILERKDCLKKSKVLYYNPVNFHHANSQMTMMPPNPMANVNPMTMQPRHDIYNKPPVANYNFGMMFQPAVQPPFVSPPAAVSPAPAVVPPQQTYQDEHGNTLIGEVIINPPVPSGTSADKFNQDVFVANTSIGSVIGKGGNNIKHIRENSQCTYVRIEPDKGQSMMIGGKGLTNVRKLTLTGTLQAINTAVYLINQRIQVDKERNAHP</sequence>
<feature type="domain" description="K Homology" evidence="4">
    <location>
        <begin position="163"/>
        <end position="234"/>
    </location>
</feature>
<reference evidence="5 6" key="1">
    <citation type="submission" date="2019-07" db="EMBL/GenBank/DDBJ databases">
        <title>Genome assembly of two rare yeast pathogens: Diutina rugosa and Trichomonascus ciferrii.</title>
        <authorList>
            <person name="Mixao V."/>
            <person name="Saus E."/>
            <person name="Hansen A."/>
            <person name="Lass-Flor C."/>
            <person name="Gabaldon T."/>
        </authorList>
    </citation>
    <scope>NUCLEOTIDE SEQUENCE [LARGE SCALE GENOMIC DNA]</scope>
    <source>
        <strain evidence="5 6">CBS 613</strain>
    </source>
</reference>
<dbReference type="InterPro" id="IPR004088">
    <property type="entry name" value="KH_dom_type_1"/>
</dbReference>
<evidence type="ECO:0000256" key="3">
    <source>
        <dbReference type="SAM" id="MobiDB-lite"/>
    </source>
</evidence>
<proteinExistence type="predicted"/>
<keyword evidence="6" id="KW-1185">Reference proteome</keyword>
<evidence type="ECO:0000259" key="4">
    <source>
        <dbReference type="SMART" id="SM00322"/>
    </source>
</evidence>
<keyword evidence="2" id="KW-0694">RNA-binding</keyword>
<dbReference type="PROSITE" id="PS50084">
    <property type="entry name" value="KH_TYPE_1"/>
    <property type="match status" value="3"/>
</dbReference>
<dbReference type="GO" id="GO:0003723">
    <property type="term" value="F:RNA binding"/>
    <property type="evidence" value="ECO:0007669"/>
    <property type="project" value="UniProtKB-UniRule"/>
</dbReference>
<dbReference type="OrthoDB" id="1937934at2759"/>
<dbReference type="SUPFAM" id="SSF54791">
    <property type="entry name" value="Eukaryotic type KH-domain (KH-domain type I)"/>
    <property type="match status" value="3"/>
</dbReference>
<feature type="domain" description="K Homology" evidence="4">
    <location>
        <begin position="350"/>
        <end position="430"/>
    </location>
</feature>